<evidence type="ECO:0000256" key="6">
    <source>
        <dbReference type="ARBA" id="ARBA00022989"/>
    </source>
</evidence>
<keyword evidence="5 9" id="KW-0812">Transmembrane</keyword>
<evidence type="ECO:0000256" key="2">
    <source>
        <dbReference type="ARBA" id="ARBA00022448"/>
    </source>
</evidence>
<comment type="function">
    <text evidence="9">Part of the tripartite ATP-independent periplasmic (TRAP) transport system.</text>
</comment>
<dbReference type="Pfam" id="PF04290">
    <property type="entry name" value="DctQ"/>
    <property type="match status" value="1"/>
</dbReference>
<accession>A0A1C3EPJ1</accession>
<feature type="transmembrane region" description="Helical" evidence="9">
    <location>
        <begin position="51"/>
        <end position="69"/>
    </location>
</feature>
<keyword evidence="12" id="KW-1185">Reference proteome</keyword>
<dbReference type="GO" id="GO:0005886">
    <property type="term" value="C:plasma membrane"/>
    <property type="evidence" value="ECO:0007669"/>
    <property type="project" value="UniProtKB-SubCell"/>
</dbReference>
<dbReference type="GO" id="GO:0015740">
    <property type="term" value="P:C4-dicarboxylate transport"/>
    <property type="evidence" value="ECO:0007669"/>
    <property type="project" value="TreeGrafter"/>
</dbReference>
<comment type="similarity">
    <text evidence="8 9">Belongs to the TRAP transporter small permease family.</text>
</comment>
<keyword evidence="4 9" id="KW-0997">Cell inner membrane</keyword>
<dbReference type="GO" id="GO:0022857">
    <property type="term" value="F:transmembrane transporter activity"/>
    <property type="evidence" value="ECO:0007669"/>
    <property type="project" value="UniProtKB-UniRule"/>
</dbReference>
<evidence type="ECO:0000256" key="5">
    <source>
        <dbReference type="ARBA" id="ARBA00022692"/>
    </source>
</evidence>
<evidence type="ECO:0000313" key="11">
    <source>
        <dbReference type="EMBL" id="ODA35112.1"/>
    </source>
</evidence>
<feature type="transmembrane region" description="Helical" evidence="9">
    <location>
        <begin position="90"/>
        <end position="111"/>
    </location>
</feature>
<comment type="subcellular location">
    <subcellularLocation>
        <location evidence="1 9">Cell inner membrane</location>
        <topology evidence="1 9">Multi-pass membrane protein</topology>
    </subcellularLocation>
</comment>
<organism evidence="11 12">
    <name type="scientific">Veronia pacifica</name>
    <dbReference type="NCBI Taxonomy" id="1080227"/>
    <lineage>
        <taxon>Bacteria</taxon>
        <taxon>Pseudomonadati</taxon>
        <taxon>Pseudomonadota</taxon>
        <taxon>Gammaproteobacteria</taxon>
        <taxon>Vibrionales</taxon>
        <taxon>Vibrionaceae</taxon>
        <taxon>Veronia</taxon>
    </lineage>
</organism>
<proteinExistence type="inferred from homology"/>
<evidence type="ECO:0000256" key="4">
    <source>
        <dbReference type="ARBA" id="ARBA00022519"/>
    </source>
</evidence>
<evidence type="ECO:0000256" key="7">
    <source>
        <dbReference type="ARBA" id="ARBA00023136"/>
    </source>
</evidence>
<evidence type="ECO:0000256" key="8">
    <source>
        <dbReference type="ARBA" id="ARBA00038436"/>
    </source>
</evidence>
<dbReference type="Proteomes" id="UP000094936">
    <property type="component" value="Unassembled WGS sequence"/>
</dbReference>
<gene>
    <name evidence="11" type="ORF">A8L45_05390</name>
</gene>
<dbReference type="RefSeq" id="WP_068900015.1">
    <property type="nucleotide sequence ID" value="NZ_JBHUIF010000013.1"/>
</dbReference>
<dbReference type="PANTHER" id="PTHR35011:SF2">
    <property type="entry name" value="2,3-DIKETO-L-GULONATE TRAP TRANSPORTER SMALL PERMEASE PROTEIN YIAM"/>
    <property type="match status" value="1"/>
</dbReference>
<evidence type="ECO:0000259" key="10">
    <source>
        <dbReference type="Pfam" id="PF04290"/>
    </source>
</evidence>
<keyword evidence="3" id="KW-1003">Cell membrane</keyword>
<protein>
    <recommendedName>
        <fullName evidence="9">TRAP transporter small permease protein</fullName>
    </recommendedName>
</protein>
<comment type="subunit">
    <text evidence="9">The complex comprises the extracytoplasmic solute receptor protein and the two transmembrane proteins.</text>
</comment>
<feature type="transmembrane region" description="Helical" evidence="9">
    <location>
        <begin position="19"/>
        <end position="39"/>
    </location>
</feature>
<keyword evidence="6 9" id="KW-1133">Transmembrane helix</keyword>
<keyword evidence="7 9" id="KW-0472">Membrane</keyword>
<evidence type="ECO:0000313" key="12">
    <source>
        <dbReference type="Proteomes" id="UP000094936"/>
    </source>
</evidence>
<evidence type="ECO:0000256" key="1">
    <source>
        <dbReference type="ARBA" id="ARBA00004429"/>
    </source>
</evidence>
<feature type="transmembrane region" description="Helical" evidence="9">
    <location>
        <begin position="131"/>
        <end position="153"/>
    </location>
</feature>
<dbReference type="InterPro" id="IPR007387">
    <property type="entry name" value="TRAP_DctQ"/>
</dbReference>
<evidence type="ECO:0000256" key="3">
    <source>
        <dbReference type="ARBA" id="ARBA00022475"/>
    </source>
</evidence>
<dbReference type="EMBL" id="LYBM01000006">
    <property type="protein sequence ID" value="ODA35112.1"/>
    <property type="molecule type" value="Genomic_DNA"/>
</dbReference>
<reference evidence="11 12" key="1">
    <citation type="submission" date="2016-05" db="EMBL/GenBank/DDBJ databases">
        <title>Genomic Taxonomy of the Vibrionaceae.</title>
        <authorList>
            <person name="Gomez-Gil B."/>
            <person name="Enciso-Ibarra J."/>
        </authorList>
    </citation>
    <scope>NUCLEOTIDE SEQUENCE [LARGE SCALE GENOMIC DNA]</scope>
    <source>
        <strain evidence="11 12">CAIM 1920</strain>
    </source>
</reference>
<dbReference type="PANTHER" id="PTHR35011">
    <property type="entry name" value="2,3-DIKETO-L-GULONATE TRAP TRANSPORTER SMALL PERMEASE PROTEIN YIAM"/>
    <property type="match status" value="1"/>
</dbReference>
<dbReference type="AlphaFoldDB" id="A0A1C3EPJ1"/>
<keyword evidence="2 9" id="KW-0813">Transport</keyword>
<name>A0A1C3EPJ1_9GAMM</name>
<dbReference type="OrthoDB" id="9791324at2"/>
<comment type="caution">
    <text evidence="11">The sequence shown here is derived from an EMBL/GenBank/DDBJ whole genome shotgun (WGS) entry which is preliminary data.</text>
</comment>
<sequence>MEALFENVLTRIDTVARSVLLTCMVVMISVVASQVFMRYALNSSIDWADEVSRMAFVWSIFIAIPLGVREGAHVGIDILTSRLPKQLARALARVMLSLAFVLMCVVTFESVHVASETWSERLGAINISSSYFFVAVIIGSAHSALHLINLVVFPPADDESEAKRD</sequence>
<feature type="domain" description="Tripartite ATP-independent periplasmic transporters DctQ component" evidence="10">
    <location>
        <begin position="27"/>
        <end position="150"/>
    </location>
</feature>
<dbReference type="InterPro" id="IPR055348">
    <property type="entry name" value="DctQ"/>
</dbReference>
<evidence type="ECO:0000256" key="9">
    <source>
        <dbReference type="RuleBase" id="RU369079"/>
    </source>
</evidence>
<dbReference type="STRING" id="1080227.A8L45_05390"/>